<dbReference type="AlphaFoldDB" id="A0A067ML43"/>
<keyword evidence="2" id="KW-1185">Reference proteome</keyword>
<name>A0A067ML43_BOTB1</name>
<dbReference type="InParanoid" id="A0A067ML43"/>
<reference evidence="2" key="1">
    <citation type="journal article" date="2014" name="Proc. Natl. Acad. Sci. U.S.A.">
        <title>Extensive sampling of basidiomycete genomes demonstrates inadequacy of the white-rot/brown-rot paradigm for wood decay fungi.</title>
        <authorList>
            <person name="Riley R."/>
            <person name="Salamov A.A."/>
            <person name="Brown D.W."/>
            <person name="Nagy L.G."/>
            <person name="Floudas D."/>
            <person name="Held B.W."/>
            <person name="Levasseur A."/>
            <person name="Lombard V."/>
            <person name="Morin E."/>
            <person name="Otillar R."/>
            <person name="Lindquist E.A."/>
            <person name="Sun H."/>
            <person name="LaButti K.M."/>
            <person name="Schmutz J."/>
            <person name="Jabbour D."/>
            <person name="Luo H."/>
            <person name="Baker S.E."/>
            <person name="Pisabarro A.G."/>
            <person name="Walton J.D."/>
            <person name="Blanchette R.A."/>
            <person name="Henrissat B."/>
            <person name="Martin F."/>
            <person name="Cullen D."/>
            <person name="Hibbett D.S."/>
            <person name="Grigoriev I.V."/>
        </authorList>
    </citation>
    <scope>NUCLEOTIDE SEQUENCE [LARGE SCALE GENOMIC DNA]</scope>
    <source>
        <strain evidence="2">FD-172 SS1</strain>
    </source>
</reference>
<dbReference type="EMBL" id="KL198027">
    <property type="protein sequence ID" value="KDQ16478.1"/>
    <property type="molecule type" value="Genomic_DNA"/>
</dbReference>
<protein>
    <submittedName>
        <fullName evidence="1">Uncharacterized protein</fullName>
    </submittedName>
</protein>
<proteinExistence type="predicted"/>
<accession>A0A067ML43</accession>
<evidence type="ECO:0000313" key="1">
    <source>
        <dbReference type="EMBL" id="KDQ16478.1"/>
    </source>
</evidence>
<evidence type="ECO:0000313" key="2">
    <source>
        <dbReference type="Proteomes" id="UP000027195"/>
    </source>
</evidence>
<gene>
    <name evidence="1" type="ORF">BOTBODRAFT_173006</name>
</gene>
<organism evidence="1 2">
    <name type="scientific">Botryobasidium botryosum (strain FD-172 SS1)</name>
    <dbReference type="NCBI Taxonomy" id="930990"/>
    <lineage>
        <taxon>Eukaryota</taxon>
        <taxon>Fungi</taxon>
        <taxon>Dikarya</taxon>
        <taxon>Basidiomycota</taxon>
        <taxon>Agaricomycotina</taxon>
        <taxon>Agaricomycetes</taxon>
        <taxon>Cantharellales</taxon>
        <taxon>Botryobasidiaceae</taxon>
        <taxon>Botryobasidium</taxon>
    </lineage>
</organism>
<sequence length="155" mass="17590">MTVLLSDLVATEWRMLTCVHNIVYGMADPHVDSPQSHLIAELIKRATALPAWLQDETSAPYQSVPWEPALQPLRKELIELARNQAQLPEPNVDISAEDSIAPGRDLSLILKTCYLLNRLSRSEARPNTATWRQLCDGFLMTIFTIDQEHLHSEYL</sequence>
<dbReference type="Proteomes" id="UP000027195">
    <property type="component" value="Unassembled WGS sequence"/>
</dbReference>
<dbReference type="HOGENOM" id="CLU_1695189_0_0_1"/>